<dbReference type="Gene3D" id="6.10.340.10">
    <property type="match status" value="1"/>
</dbReference>
<dbReference type="GO" id="GO:0005886">
    <property type="term" value="C:plasma membrane"/>
    <property type="evidence" value="ECO:0007669"/>
    <property type="project" value="UniProtKB-SubCell"/>
</dbReference>
<evidence type="ECO:0000313" key="17">
    <source>
        <dbReference type="EMBL" id="MSS90070.1"/>
    </source>
</evidence>
<dbReference type="PANTHER" id="PTHR45528">
    <property type="entry name" value="SENSOR HISTIDINE KINASE CPXA"/>
    <property type="match status" value="1"/>
</dbReference>
<dbReference type="InterPro" id="IPR003661">
    <property type="entry name" value="HisK_dim/P_dom"/>
</dbReference>
<dbReference type="CDD" id="cd06225">
    <property type="entry name" value="HAMP"/>
    <property type="match status" value="1"/>
</dbReference>
<dbReference type="Pfam" id="PF00512">
    <property type="entry name" value="HisKA"/>
    <property type="match status" value="1"/>
</dbReference>
<dbReference type="InterPro" id="IPR004358">
    <property type="entry name" value="Sig_transdc_His_kin-like_C"/>
</dbReference>
<keyword evidence="8" id="KW-0547">Nucleotide-binding</keyword>
<evidence type="ECO:0000259" key="16">
    <source>
        <dbReference type="PROSITE" id="PS50885"/>
    </source>
</evidence>
<dbReference type="Gene3D" id="1.10.287.130">
    <property type="match status" value="1"/>
</dbReference>
<comment type="subcellular location">
    <subcellularLocation>
        <location evidence="2">Cell membrane</location>
        <topology evidence="2">Multi-pass membrane protein</topology>
    </subcellularLocation>
</comment>
<keyword evidence="10" id="KW-0067">ATP-binding</keyword>
<comment type="catalytic activity">
    <reaction evidence="1">
        <text>ATP + protein L-histidine = ADP + protein N-phospho-L-histidine.</text>
        <dbReference type="EC" id="2.7.13.3"/>
    </reaction>
</comment>
<dbReference type="SMART" id="SM00388">
    <property type="entry name" value="HisKA"/>
    <property type="match status" value="1"/>
</dbReference>
<dbReference type="PROSITE" id="PS50109">
    <property type="entry name" value="HIS_KIN"/>
    <property type="match status" value="1"/>
</dbReference>
<sequence length="474" mass="53534">MFPPQATSAGLSRTGFSGFYFVNYVFETALDREVGQALDENSILRFAFETAALNVPAKYDVLQDHTIEQVASNMETGSHDSSRLLRLSDEEKNVLYISSGFEADNGLLDQTDENTKTYRVIRQEDSYYIQTGITVNALDRILYLETLKDVSEVFRERHLGFSVYRRVTILMLVFGTVLMLVISSWLTKPIRLLTRATKRMAAGDYGYRARQISNDELGQLTTDFNHMANVLEENSNKLEEEIQAREDFVAAFAHELKTPLTAIIGYADMLRSRKLDEEKSFLSANYIYTEGKRLEAMSLRLLDIIVTKKEEVQFQLVPAASLFEYLKDMFASHTEMEFHFQYESCMVRAEANLIKSVLVNLLDNACKASEPGSPIEVRGKLTERGYRFEVKDVGVGIPREEQKNITKAFYMVDKSRSRSKNGAGLGLALCAEILLLHGSKLEIESEPGKGSCISFVLPDKGGSLCLRRGAVFRH</sequence>
<protein>
    <recommendedName>
        <fullName evidence="3">histidine kinase</fullName>
        <ecNumber evidence="3">2.7.13.3</ecNumber>
    </recommendedName>
</protein>
<evidence type="ECO:0000256" key="2">
    <source>
        <dbReference type="ARBA" id="ARBA00004651"/>
    </source>
</evidence>
<gene>
    <name evidence="17" type="ORF">FYJ45_17825</name>
</gene>
<accession>A0A6N7WKZ7</accession>
<evidence type="ECO:0000256" key="13">
    <source>
        <dbReference type="ARBA" id="ARBA00023136"/>
    </source>
</evidence>
<evidence type="ECO:0000259" key="15">
    <source>
        <dbReference type="PROSITE" id="PS50109"/>
    </source>
</evidence>
<evidence type="ECO:0000313" key="18">
    <source>
        <dbReference type="Proteomes" id="UP000436047"/>
    </source>
</evidence>
<keyword evidence="13 14" id="KW-0472">Membrane</keyword>
<evidence type="ECO:0000256" key="6">
    <source>
        <dbReference type="ARBA" id="ARBA00022679"/>
    </source>
</evidence>
<dbReference type="SMART" id="SM00304">
    <property type="entry name" value="HAMP"/>
    <property type="match status" value="1"/>
</dbReference>
<dbReference type="GeneID" id="86054901"/>
<dbReference type="Gene3D" id="3.30.565.10">
    <property type="entry name" value="Histidine kinase-like ATPase, C-terminal domain"/>
    <property type="match status" value="1"/>
</dbReference>
<keyword evidence="18" id="KW-1185">Reference proteome</keyword>
<keyword evidence="9 17" id="KW-0418">Kinase</keyword>
<dbReference type="CDD" id="cd00075">
    <property type="entry name" value="HATPase"/>
    <property type="match status" value="1"/>
</dbReference>
<dbReference type="GO" id="GO:0000155">
    <property type="term" value="F:phosphorelay sensor kinase activity"/>
    <property type="evidence" value="ECO:0007669"/>
    <property type="project" value="InterPro"/>
</dbReference>
<evidence type="ECO:0000256" key="7">
    <source>
        <dbReference type="ARBA" id="ARBA00022692"/>
    </source>
</evidence>
<keyword evidence="7 14" id="KW-0812">Transmembrane</keyword>
<keyword evidence="5" id="KW-0597">Phosphoprotein</keyword>
<keyword evidence="11 14" id="KW-1133">Transmembrane helix</keyword>
<keyword evidence="4" id="KW-1003">Cell membrane</keyword>
<evidence type="ECO:0000256" key="3">
    <source>
        <dbReference type="ARBA" id="ARBA00012438"/>
    </source>
</evidence>
<dbReference type="Pfam" id="PF00672">
    <property type="entry name" value="HAMP"/>
    <property type="match status" value="1"/>
</dbReference>
<evidence type="ECO:0000256" key="12">
    <source>
        <dbReference type="ARBA" id="ARBA00023012"/>
    </source>
</evidence>
<dbReference type="PRINTS" id="PR00344">
    <property type="entry name" value="BCTRLSENSOR"/>
</dbReference>
<dbReference type="InterPro" id="IPR003660">
    <property type="entry name" value="HAMP_dom"/>
</dbReference>
<keyword evidence="12" id="KW-0902">Two-component regulatory system</keyword>
<evidence type="ECO:0000256" key="5">
    <source>
        <dbReference type="ARBA" id="ARBA00022553"/>
    </source>
</evidence>
<keyword evidence="6" id="KW-0808">Transferase</keyword>
<organism evidence="17 18">
    <name type="scientific">Eisenbergiella porci</name>
    <dbReference type="NCBI Taxonomy" id="2652274"/>
    <lineage>
        <taxon>Bacteria</taxon>
        <taxon>Bacillati</taxon>
        <taxon>Bacillota</taxon>
        <taxon>Clostridia</taxon>
        <taxon>Lachnospirales</taxon>
        <taxon>Lachnospiraceae</taxon>
        <taxon>Eisenbergiella</taxon>
    </lineage>
</organism>
<dbReference type="AlphaFoldDB" id="A0A6N7WKZ7"/>
<comment type="caution">
    <text evidence="17">The sequence shown here is derived from an EMBL/GenBank/DDBJ whole genome shotgun (WGS) entry which is preliminary data.</text>
</comment>
<feature type="domain" description="HAMP" evidence="16">
    <location>
        <begin position="184"/>
        <end position="236"/>
    </location>
</feature>
<dbReference type="PROSITE" id="PS50885">
    <property type="entry name" value="HAMP"/>
    <property type="match status" value="1"/>
</dbReference>
<feature type="transmembrane region" description="Helical" evidence="14">
    <location>
        <begin position="167"/>
        <end position="186"/>
    </location>
</feature>
<dbReference type="SUPFAM" id="SSF158472">
    <property type="entry name" value="HAMP domain-like"/>
    <property type="match status" value="1"/>
</dbReference>
<dbReference type="SUPFAM" id="SSF55874">
    <property type="entry name" value="ATPase domain of HSP90 chaperone/DNA topoisomerase II/histidine kinase"/>
    <property type="match status" value="1"/>
</dbReference>
<dbReference type="Proteomes" id="UP000436047">
    <property type="component" value="Unassembled WGS sequence"/>
</dbReference>
<reference evidence="17 18" key="1">
    <citation type="submission" date="2019-08" db="EMBL/GenBank/DDBJ databases">
        <title>In-depth cultivation of the pig gut microbiome towards novel bacterial diversity and tailored functional studies.</title>
        <authorList>
            <person name="Wylensek D."/>
            <person name="Hitch T.C.A."/>
            <person name="Clavel T."/>
        </authorList>
    </citation>
    <scope>NUCLEOTIDE SEQUENCE [LARGE SCALE GENOMIC DNA]</scope>
    <source>
        <strain evidence="17 18">WCA-389-WT-23B</strain>
    </source>
</reference>
<dbReference type="InterPro" id="IPR036097">
    <property type="entry name" value="HisK_dim/P_sf"/>
</dbReference>
<evidence type="ECO:0000256" key="11">
    <source>
        <dbReference type="ARBA" id="ARBA00022989"/>
    </source>
</evidence>
<evidence type="ECO:0000256" key="4">
    <source>
        <dbReference type="ARBA" id="ARBA00022475"/>
    </source>
</evidence>
<dbReference type="RefSeq" id="WP_276924774.1">
    <property type="nucleotide sequence ID" value="NZ_JAXDZL010000183.1"/>
</dbReference>
<dbReference type="InterPro" id="IPR003594">
    <property type="entry name" value="HATPase_dom"/>
</dbReference>
<evidence type="ECO:0000256" key="10">
    <source>
        <dbReference type="ARBA" id="ARBA00022840"/>
    </source>
</evidence>
<evidence type="ECO:0000256" key="1">
    <source>
        <dbReference type="ARBA" id="ARBA00000085"/>
    </source>
</evidence>
<dbReference type="SUPFAM" id="SSF47384">
    <property type="entry name" value="Homodimeric domain of signal transducing histidine kinase"/>
    <property type="match status" value="1"/>
</dbReference>
<dbReference type="InterPro" id="IPR005467">
    <property type="entry name" value="His_kinase_dom"/>
</dbReference>
<name>A0A6N7WKZ7_9FIRM</name>
<evidence type="ECO:0000256" key="8">
    <source>
        <dbReference type="ARBA" id="ARBA00022741"/>
    </source>
</evidence>
<feature type="domain" description="Histidine kinase" evidence="15">
    <location>
        <begin position="251"/>
        <end position="461"/>
    </location>
</feature>
<dbReference type="PANTHER" id="PTHR45528:SF1">
    <property type="entry name" value="SENSOR HISTIDINE KINASE CPXA"/>
    <property type="match status" value="1"/>
</dbReference>
<dbReference type="InterPro" id="IPR050398">
    <property type="entry name" value="HssS/ArlS-like"/>
</dbReference>
<dbReference type="GO" id="GO:0005524">
    <property type="term" value="F:ATP binding"/>
    <property type="evidence" value="ECO:0007669"/>
    <property type="project" value="UniProtKB-KW"/>
</dbReference>
<dbReference type="EMBL" id="VUMI01000031">
    <property type="protein sequence ID" value="MSS90070.1"/>
    <property type="molecule type" value="Genomic_DNA"/>
</dbReference>
<dbReference type="Pfam" id="PF02518">
    <property type="entry name" value="HATPase_c"/>
    <property type="match status" value="1"/>
</dbReference>
<dbReference type="EC" id="2.7.13.3" evidence="3"/>
<dbReference type="SMART" id="SM00387">
    <property type="entry name" value="HATPase_c"/>
    <property type="match status" value="1"/>
</dbReference>
<dbReference type="InterPro" id="IPR036890">
    <property type="entry name" value="HATPase_C_sf"/>
</dbReference>
<proteinExistence type="predicted"/>
<evidence type="ECO:0000256" key="9">
    <source>
        <dbReference type="ARBA" id="ARBA00022777"/>
    </source>
</evidence>
<evidence type="ECO:0000256" key="14">
    <source>
        <dbReference type="SAM" id="Phobius"/>
    </source>
</evidence>
<dbReference type="CDD" id="cd00082">
    <property type="entry name" value="HisKA"/>
    <property type="match status" value="1"/>
</dbReference>